<dbReference type="AlphaFoldDB" id="A0A182MQ78"/>
<keyword evidence="2" id="KW-0732">Signal</keyword>
<evidence type="ECO:0000256" key="1">
    <source>
        <dbReference type="SAM" id="Coils"/>
    </source>
</evidence>
<proteinExistence type="predicted"/>
<organism evidence="3 4">
    <name type="scientific">Anopheles culicifacies</name>
    <dbReference type="NCBI Taxonomy" id="139723"/>
    <lineage>
        <taxon>Eukaryota</taxon>
        <taxon>Metazoa</taxon>
        <taxon>Ecdysozoa</taxon>
        <taxon>Arthropoda</taxon>
        <taxon>Hexapoda</taxon>
        <taxon>Insecta</taxon>
        <taxon>Pterygota</taxon>
        <taxon>Neoptera</taxon>
        <taxon>Endopterygota</taxon>
        <taxon>Diptera</taxon>
        <taxon>Nematocera</taxon>
        <taxon>Culicoidea</taxon>
        <taxon>Culicidae</taxon>
        <taxon>Anophelinae</taxon>
        <taxon>Anopheles</taxon>
        <taxon>culicifacies species complex</taxon>
    </lineage>
</organism>
<feature type="signal peptide" evidence="2">
    <location>
        <begin position="1"/>
        <end position="19"/>
    </location>
</feature>
<evidence type="ECO:0000313" key="4">
    <source>
        <dbReference type="Proteomes" id="UP000075883"/>
    </source>
</evidence>
<sequence>MRVLAIVTIFALVLGTAIGSTVEELQQQLDELSQEIEQEVQRKRAENSDAILATNSYVLSIMGNDTVNLREIVENKRTELEVERWLRENDTAECFDEAFQLWDTYAYLTGWDISWCAVVAYEETNADAQYTFHSHAQTIVREAARALSLASEAYGMHPLLEDQLEYLEQELEYLQFLWGNYQTVLQNEIDGHDEVAEQIILQSLDRYFIEVIQTTIQSAFYIFTVSHHIILGQYANDCVDYFTACPVQFVSCWVKPQSSILPHPLGVPTVRTVLQIPLRKHRKQIDQRIDRRPTLAVRFVGTYASKLFKQILVSIPDANRSFRQQRNQTLFDHPTIQLTVFAEPLSDFGLHLFVQLRQLGLVRIQKRALDGRGQKVHQPTNTR</sequence>
<feature type="coiled-coil region" evidence="1">
    <location>
        <begin position="22"/>
        <end position="49"/>
    </location>
</feature>
<dbReference type="Proteomes" id="UP000075883">
    <property type="component" value="Unassembled WGS sequence"/>
</dbReference>
<feature type="chain" id="PRO_5008128640" description="Prolyl 4-hydroxylase alpha-subunit N-terminal domain-containing protein" evidence="2">
    <location>
        <begin position="20"/>
        <end position="383"/>
    </location>
</feature>
<dbReference type="VEuPathDB" id="VectorBase:ACUA023654"/>
<keyword evidence="4" id="KW-1185">Reference proteome</keyword>
<evidence type="ECO:0000256" key="2">
    <source>
        <dbReference type="SAM" id="SignalP"/>
    </source>
</evidence>
<reference evidence="3" key="2">
    <citation type="submission" date="2020-05" db="UniProtKB">
        <authorList>
            <consortium name="EnsemblMetazoa"/>
        </authorList>
    </citation>
    <scope>IDENTIFICATION</scope>
    <source>
        <strain evidence="3">A-37</strain>
    </source>
</reference>
<name>A0A182MQ78_9DIPT</name>
<dbReference type="EnsemblMetazoa" id="ACUA023654-RA">
    <property type="protein sequence ID" value="ACUA023654-PA"/>
    <property type="gene ID" value="ACUA023654"/>
</dbReference>
<evidence type="ECO:0008006" key="5">
    <source>
        <dbReference type="Google" id="ProtNLM"/>
    </source>
</evidence>
<reference evidence="4" key="1">
    <citation type="submission" date="2013-09" db="EMBL/GenBank/DDBJ databases">
        <title>The Genome Sequence of Anopheles culicifacies species A.</title>
        <authorList>
            <consortium name="The Broad Institute Genomics Platform"/>
            <person name="Neafsey D.E."/>
            <person name="Besansky N."/>
            <person name="Howell P."/>
            <person name="Walton C."/>
            <person name="Young S.K."/>
            <person name="Zeng Q."/>
            <person name="Gargeya S."/>
            <person name="Fitzgerald M."/>
            <person name="Haas B."/>
            <person name="Abouelleil A."/>
            <person name="Allen A.W."/>
            <person name="Alvarado L."/>
            <person name="Arachchi H.M."/>
            <person name="Berlin A.M."/>
            <person name="Chapman S.B."/>
            <person name="Gainer-Dewar J."/>
            <person name="Goldberg J."/>
            <person name="Griggs A."/>
            <person name="Gujja S."/>
            <person name="Hansen M."/>
            <person name="Howarth C."/>
            <person name="Imamovic A."/>
            <person name="Ireland A."/>
            <person name="Larimer J."/>
            <person name="McCowan C."/>
            <person name="Murphy C."/>
            <person name="Pearson M."/>
            <person name="Poon T.W."/>
            <person name="Priest M."/>
            <person name="Roberts A."/>
            <person name="Saif S."/>
            <person name="Shea T."/>
            <person name="Sisk P."/>
            <person name="Sykes S."/>
            <person name="Wortman J."/>
            <person name="Nusbaum C."/>
            <person name="Birren B."/>
        </authorList>
    </citation>
    <scope>NUCLEOTIDE SEQUENCE [LARGE SCALE GENOMIC DNA]</scope>
    <source>
        <strain evidence="4">A-37</strain>
    </source>
</reference>
<keyword evidence="1" id="KW-0175">Coiled coil</keyword>
<accession>A0A182MQ78</accession>
<dbReference type="EMBL" id="AXCM01000445">
    <property type="status" value="NOT_ANNOTATED_CDS"/>
    <property type="molecule type" value="Genomic_DNA"/>
</dbReference>
<protein>
    <recommendedName>
        <fullName evidence="5">Prolyl 4-hydroxylase alpha-subunit N-terminal domain-containing protein</fullName>
    </recommendedName>
</protein>
<evidence type="ECO:0000313" key="3">
    <source>
        <dbReference type="EnsemblMetazoa" id="ACUA023654-PA"/>
    </source>
</evidence>